<dbReference type="EMBL" id="LXQA011333638">
    <property type="protein sequence ID" value="MCI93610.1"/>
    <property type="molecule type" value="Genomic_DNA"/>
</dbReference>
<organism evidence="1 2">
    <name type="scientific">Trifolium medium</name>
    <dbReference type="NCBI Taxonomy" id="97028"/>
    <lineage>
        <taxon>Eukaryota</taxon>
        <taxon>Viridiplantae</taxon>
        <taxon>Streptophyta</taxon>
        <taxon>Embryophyta</taxon>
        <taxon>Tracheophyta</taxon>
        <taxon>Spermatophyta</taxon>
        <taxon>Magnoliopsida</taxon>
        <taxon>eudicotyledons</taxon>
        <taxon>Gunneridae</taxon>
        <taxon>Pentapetalae</taxon>
        <taxon>rosids</taxon>
        <taxon>fabids</taxon>
        <taxon>Fabales</taxon>
        <taxon>Fabaceae</taxon>
        <taxon>Papilionoideae</taxon>
        <taxon>50 kb inversion clade</taxon>
        <taxon>NPAAA clade</taxon>
        <taxon>Hologalegina</taxon>
        <taxon>IRL clade</taxon>
        <taxon>Trifolieae</taxon>
        <taxon>Trifolium</taxon>
    </lineage>
</organism>
<keyword evidence="2" id="KW-1185">Reference proteome</keyword>
<accession>A0A392W4N1</accession>
<comment type="caution">
    <text evidence="1">The sequence shown here is derived from an EMBL/GenBank/DDBJ whole genome shotgun (WGS) entry which is preliminary data.</text>
</comment>
<dbReference type="AlphaFoldDB" id="A0A392W4N1"/>
<sequence length="49" mass="5636">MRSYGKTPECYKVEVIKEVVGDAKEEELNHEIEVFLQQLDDGLEEAPKV</sequence>
<evidence type="ECO:0000313" key="1">
    <source>
        <dbReference type="EMBL" id="MCI93610.1"/>
    </source>
</evidence>
<proteinExistence type="predicted"/>
<name>A0A392W4N1_9FABA</name>
<feature type="non-terminal residue" evidence="1">
    <location>
        <position position="49"/>
    </location>
</feature>
<evidence type="ECO:0000313" key="2">
    <source>
        <dbReference type="Proteomes" id="UP000265520"/>
    </source>
</evidence>
<dbReference type="Proteomes" id="UP000265520">
    <property type="component" value="Unassembled WGS sequence"/>
</dbReference>
<protein>
    <submittedName>
        <fullName evidence="1">Uncharacterized protein</fullName>
    </submittedName>
</protein>
<reference evidence="1 2" key="1">
    <citation type="journal article" date="2018" name="Front. Plant Sci.">
        <title>Red Clover (Trifolium pratense) and Zigzag Clover (T. medium) - A Picture of Genomic Similarities and Differences.</title>
        <authorList>
            <person name="Dluhosova J."/>
            <person name="Istvanek J."/>
            <person name="Nedelnik J."/>
            <person name="Repkova J."/>
        </authorList>
    </citation>
    <scope>NUCLEOTIDE SEQUENCE [LARGE SCALE GENOMIC DNA]</scope>
    <source>
        <strain evidence="2">cv. 10/8</strain>
        <tissue evidence="1">Leaf</tissue>
    </source>
</reference>